<dbReference type="InterPro" id="IPR043159">
    <property type="entry name" value="Lectin_gal-bd_sf"/>
</dbReference>
<evidence type="ECO:0000259" key="2">
    <source>
        <dbReference type="PROSITE" id="PS50228"/>
    </source>
</evidence>
<dbReference type="OrthoDB" id="77817at2759"/>
<feature type="domain" description="SUEL-type lectin" evidence="2">
    <location>
        <begin position="1096"/>
        <end position="1183"/>
    </location>
</feature>
<dbReference type="EMBL" id="JNBR01002875">
    <property type="protein sequence ID" value="OQR80752.1"/>
    <property type="molecule type" value="Genomic_DNA"/>
</dbReference>
<feature type="chain" id="PRO_5010691472" description="SUEL-type lectin domain-containing protein" evidence="1">
    <location>
        <begin position="27"/>
        <end position="1258"/>
    </location>
</feature>
<dbReference type="InterPro" id="IPR000922">
    <property type="entry name" value="Lectin_gal-bd_dom"/>
</dbReference>
<feature type="domain" description="SUEL-type lectin" evidence="2">
    <location>
        <begin position="226"/>
        <end position="307"/>
    </location>
</feature>
<feature type="signal peptide" evidence="1">
    <location>
        <begin position="1"/>
        <end position="26"/>
    </location>
</feature>
<feature type="domain" description="SUEL-type lectin" evidence="2">
    <location>
        <begin position="898"/>
        <end position="986"/>
    </location>
</feature>
<feature type="domain" description="SUEL-type lectin" evidence="2">
    <location>
        <begin position="599"/>
        <end position="685"/>
    </location>
</feature>
<keyword evidence="1" id="KW-0732">Signal</keyword>
<gene>
    <name evidence="3" type="ORF">ACHHYP_17235</name>
</gene>
<feature type="domain" description="SUEL-type lectin" evidence="2">
    <location>
        <begin position="319"/>
        <end position="401"/>
    </location>
</feature>
<evidence type="ECO:0000313" key="4">
    <source>
        <dbReference type="Proteomes" id="UP000243579"/>
    </source>
</evidence>
<comment type="caution">
    <text evidence="3">The sequence shown here is derived from an EMBL/GenBank/DDBJ whole genome shotgun (WGS) entry which is preliminary data.</text>
</comment>
<dbReference type="STRING" id="1202772.A0A1V9Y4W7"/>
<feature type="domain" description="SUEL-type lectin" evidence="2">
    <location>
        <begin position="131"/>
        <end position="217"/>
    </location>
</feature>
<proteinExistence type="predicted"/>
<feature type="domain" description="SUEL-type lectin" evidence="2">
    <location>
        <begin position="410"/>
        <end position="495"/>
    </location>
</feature>
<feature type="domain" description="SUEL-type lectin" evidence="2">
    <location>
        <begin position="37"/>
        <end position="122"/>
    </location>
</feature>
<feature type="domain" description="SUEL-type lectin" evidence="2">
    <location>
        <begin position="792"/>
        <end position="877"/>
    </location>
</feature>
<evidence type="ECO:0000256" key="1">
    <source>
        <dbReference type="SAM" id="SignalP"/>
    </source>
</evidence>
<dbReference type="AlphaFoldDB" id="A0A1V9Y4W7"/>
<protein>
    <recommendedName>
        <fullName evidence="2">SUEL-type lectin domain-containing protein</fullName>
    </recommendedName>
</protein>
<dbReference type="Pfam" id="PF02140">
    <property type="entry name" value="SUEL_Lectin"/>
    <property type="match status" value="12"/>
</dbReference>
<dbReference type="CDD" id="cd22842">
    <property type="entry name" value="Gal_Rha_Lectin_BGal"/>
    <property type="match status" value="12"/>
</dbReference>
<dbReference type="PROSITE" id="PS50228">
    <property type="entry name" value="SUEL_LECTIN"/>
    <property type="match status" value="12"/>
</dbReference>
<dbReference type="Proteomes" id="UP000243579">
    <property type="component" value="Unassembled WGS sequence"/>
</dbReference>
<feature type="domain" description="SUEL-type lectin" evidence="2">
    <location>
        <begin position="504"/>
        <end position="590"/>
    </location>
</feature>
<feature type="domain" description="SUEL-type lectin" evidence="2">
    <location>
        <begin position="995"/>
        <end position="1080"/>
    </location>
</feature>
<sequence length="1258" mass="126628">MKVFPYGRQLALTLPLLLLKAEQGDAQALGSILGGSAKEGNTLSFVCPAGEVISQVLFASYGTPTGTLPNYVVGWCAATQSVAIVQSLCLGAKSCKVRASDAVFGDPCYGTVKRLNAVVQCVDESIVGGRVPDGATLRLACPANQKIGDVAFASYGTSTGSFPYFSTGKCNAPTSTATIASLCLGRPSCDVAASPSVFGGDPCKGTNKTLAAQVNCINLNAVEATVPEGSVLNLACPAGSTIASIDFASYGTPSNYFRGSCHAASSTAIVTQSCVGQPACQIAAIDDVFDDPCPTKTKKLSVQAECSQGLPPGIIEATAVDGTAALLVCPPGQTISDIAFASYGTPTGFVTPSWCNAPTSVSVVESACLGNSFCTVDANAGVFGDPCPGTTKSLNIAAQCSSADWIGGSVPAGSSLTLKCPPNQKLISFPFASYGTPIGSYPNFVPTWCDSNTTDAVASAACLGQNSCTLTATNGAFGDPCPGIAKQLSVIAECAAADLIGGSTPQSKTLTLQCPPGEYIGSIPFVSYGTPTGSYPNFVVNPSCNAPSAASTVNGECLGNNNCTITASSGVFGDPCPGTAKFLGVTAKCVPNNVIGTQVTAGSNAVLQCPSGSYISAIDFASFGTPQGTFPDFSIKPACHAATSLSTVAGACVGLNSCVVPATTSNFADPCIGTDKTLAIVGECISNNIIGAKATQGSMLQLSCPAGKAISTIDFASYGTATGNVGGYATSSCHDPNSAIIVQQACLGKPSCTVSTNNGAFADTCYGTLKYLTVQATCATPPPLPQIIGGSVAQNIALNLTCPMGQAMDAIMYASYGITTGAFPNYANGWCNSPYSMDVVSFLCLGQESCSIPATDAVFSNPCIGAGKLLSVVAHCAVAPVAIVAPPNTDPTIVDADAADGSTLSLQCPGNFVVGPVLFASYGTSAVHYGSNTASWCHAPASVQAVQGACAGRNACSIVVAPKAPYFGGDPCPGISKHLAVQVQCVDPNLIGGLVPDESVMPLVCRPGQVIGEILYASYGTPTGDVSLFETGWCDSAYSKNVVTSLCLNQPFCTIPVNSGTFSDPCVGIAKSLAVEARCTPAPVRQPNPNIIGGTAAEGSTLALQCKTPGYVIGPIAFASFGTPSGTGPANYTMGSCNAQTTAPIVNVACNGKATCVVPAQSSTFGDPCYGTSKQLSVTAQCVPGNIVGGSVSEGSGLNLQCSAGKVIGDILFASYGAPTGTMPNFVASPWCDQAGIAGYVTSACAQQSACNILASSQ</sequence>
<name>A0A1V9Y4W7_ACHHY</name>
<keyword evidence="4" id="KW-1185">Reference proteome</keyword>
<reference evidence="3 4" key="1">
    <citation type="journal article" date="2014" name="Genome Biol. Evol.">
        <title>The secreted proteins of Achlya hypogyna and Thraustotheca clavata identify the ancestral oomycete secretome and reveal gene acquisitions by horizontal gene transfer.</title>
        <authorList>
            <person name="Misner I."/>
            <person name="Blouin N."/>
            <person name="Leonard G."/>
            <person name="Richards T.A."/>
            <person name="Lane C.E."/>
        </authorList>
    </citation>
    <scope>NUCLEOTIDE SEQUENCE [LARGE SCALE GENOMIC DNA]</scope>
    <source>
        <strain evidence="3 4">ATCC 48635</strain>
    </source>
</reference>
<feature type="domain" description="SUEL-type lectin" evidence="2">
    <location>
        <begin position="694"/>
        <end position="779"/>
    </location>
</feature>
<dbReference type="GO" id="GO:0030246">
    <property type="term" value="F:carbohydrate binding"/>
    <property type="evidence" value="ECO:0007669"/>
    <property type="project" value="InterPro"/>
</dbReference>
<dbReference type="Gene3D" id="2.60.120.740">
    <property type="match status" value="12"/>
</dbReference>
<evidence type="ECO:0000313" key="3">
    <source>
        <dbReference type="EMBL" id="OQR80752.1"/>
    </source>
</evidence>
<dbReference type="PANTHER" id="PTHR46780">
    <property type="entry name" value="PROTEIN EVA-1"/>
    <property type="match status" value="1"/>
</dbReference>
<accession>A0A1V9Y4W7</accession>
<organism evidence="3 4">
    <name type="scientific">Achlya hypogyna</name>
    <name type="common">Oomycete</name>
    <name type="synonym">Protoachlya hypogyna</name>
    <dbReference type="NCBI Taxonomy" id="1202772"/>
    <lineage>
        <taxon>Eukaryota</taxon>
        <taxon>Sar</taxon>
        <taxon>Stramenopiles</taxon>
        <taxon>Oomycota</taxon>
        <taxon>Saprolegniomycetes</taxon>
        <taxon>Saprolegniales</taxon>
        <taxon>Achlyaceae</taxon>
        <taxon>Achlya</taxon>
    </lineage>
</organism>